<evidence type="ECO:0000313" key="1">
    <source>
        <dbReference type="EMBL" id="KAG5447222.1"/>
    </source>
</evidence>
<protein>
    <submittedName>
        <fullName evidence="1">Uncharacterized protein</fullName>
    </submittedName>
</protein>
<gene>
    <name evidence="1" type="ORF">CSKR_111627</name>
</gene>
<dbReference type="EMBL" id="NIRI02000042">
    <property type="protein sequence ID" value="KAG5447222.1"/>
    <property type="molecule type" value="Genomic_DNA"/>
</dbReference>
<comment type="caution">
    <text evidence="1">The sequence shown here is derived from an EMBL/GenBank/DDBJ whole genome shotgun (WGS) entry which is preliminary data.</text>
</comment>
<dbReference type="InParanoid" id="A0A419Q2W2"/>
<dbReference type="AlphaFoldDB" id="A0A419Q2W2"/>
<reference evidence="1 2" key="2">
    <citation type="journal article" date="2021" name="Genomics">
        <title>High-quality reference genome for Clonorchis sinensis.</title>
        <authorList>
            <person name="Young N.D."/>
            <person name="Stroehlein A.J."/>
            <person name="Kinkar L."/>
            <person name="Wang T."/>
            <person name="Sohn W.M."/>
            <person name="Chang B.C.H."/>
            <person name="Kaur P."/>
            <person name="Weisz D."/>
            <person name="Dudchenko O."/>
            <person name="Aiden E.L."/>
            <person name="Korhonen P.K."/>
            <person name="Gasser R.B."/>
        </authorList>
    </citation>
    <scope>NUCLEOTIDE SEQUENCE [LARGE SCALE GENOMIC DNA]</scope>
    <source>
        <strain evidence="1">Cs-k2</strain>
    </source>
</reference>
<dbReference type="Proteomes" id="UP000286415">
    <property type="component" value="Unassembled WGS sequence"/>
</dbReference>
<keyword evidence="2" id="KW-1185">Reference proteome</keyword>
<feature type="non-terminal residue" evidence="1">
    <location>
        <position position="55"/>
    </location>
</feature>
<name>A0A419Q2W2_CLOSI</name>
<sequence>MKEITKRLDAVGATRLPGWGLRDPHCACLKTLQSMLLKIFRQPTNGLALLLRAHQ</sequence>
<reference evidence="1 2" key="1">
    <citation type="journal article" date="2018" name="Biotechnol. Adv.">
        <title>Improved genomic resources and new bioinformatic workflow for the carcinogenic parasite Clonorchis sinensis: Biotechnological implications.</title>
        <authorList>
            <person name="Wang D."/>
            <person name="Korhonen P.K."/>
            <person name="Gasser R.B."/>
            <person name="Young N.D."/>
        </authorList>
    </citation>
    <scope>NUCLEOTIDE SEQUENCE [LARGE SCALE GENOMIC DNA]</scope>
    <source>
        <strain evidence="1">Cs-k2</strain>
    </source>
</reference>
<accession>A0A419Q2W2</accession>
<evidence type="ECO:0000313" key="2">
    <source>
        <dbReference type="Proteomes" id="UP000286415"/>
    </source>
</evidence>
<proteinExistence type="predicted"/>
<organism evidence="1 2">
    <name type="scientific">Clonorchis sinensis</name>
    <name type="common">Chinese liver fluke</name>
    <dbReference type="NCBI Taxonomy" id="79923"/>
    <lineage>
        <taxon>Eukaryota</taxon>
        <taxon>Metazoa</taxon>
        <taxon>Spiralia</taxon>
        <taxon>Lophotrochozoa</taxon>
        <taxon>Platyhelminthes</taxon>
        <taxon>Trematoda</taxon>
        <taxon>Digenea</taxon>
        <taxon>Opisthorchiida</taxon>
        <taxon>Opisthorchiata</taxon>
        <taxon>Opisthorchiidae</taxon>
        <taxon>Clonorchis</taxon>
    </lineage>
</organism>